<dbReference type="EMBL" id="PYFT01000002">
    <property type="protein sequence ID" value="PSR52015.1"/>
    <property type="molecule type" value="Genomic_DNA"/>
</dbReference>
<gene>
    <name evidence="4" type="ORF">AHMF7605_29185</name>
</gene>
<keyword evidence="5" id="KW-1185">Reference proteome</keyword>
<feature type="domain" description="Transposase InsH N-terminal" evidence="2">
    <location>
        <begin position="16"/>
        <end position="111"/>
    </location>
</feature>
<dbReference type="InterPro" id="IPR008490">
    <property type="entry name" value="Transposase_InsH_N"/>
</dbReference>
<dbReference type="Proteomes" id="UP000240357">
    <property type="component" value="Unassembled WGS sequence"/>
</dbReference>
<dbReference type="Pfam" id="PF05598">
    <property type="entry name" value="DUF772"/>
    <property type="match status" value="1"/>
</dbReference>
<evidence type="ECO:0000313" key="5">
    <source>
        <dbReference type="Proteomes" id="UP000240357"/>
    </source>
</evidence>
<reference evidence="4 5" key="1">
    <citation type="submission" date="2018-03" db="EMBL/GenBank/DDBJ databases">
        <title>Adhaeribacter sp. HMF7605 Genome sequencing and assembly.</title>
        <authorList>
            <person name="Kang H."/>
            <person name="Kang J."/>
            <person name="Cha I."/>
            <person name="Kim H."/>
            <person name="Joh K."/>
        </authorList>
    </citation>
    <scope>NUCLEOTIDE SEQUENCE [LARGE SCALE GENOMIC DNA]</scope>
    <source>
        <strain evidence="4 5">HMF7605</strain>
    </source>
</reference>
<dbReference type="AlphaFoldDB" id="A0A2T2Y926"/>
<dbReference type="PANTHER" id="PTHR33408">
    <property type="entry name" value="TRANSPOSASE"/>
    <property type="match status" value="1"/>
</dbReference>
<accession>A0A2T2Y926</accession>
<dbReference type="PANTHER" id="PTHR33408:SF4">
    <property type="entry name" value="TRANSPOSASE DDE DOMAIN-CONTAINING PROTEIN"/>
    <property type="match status" value="1"/>
</dbReference>
<organism evidence="4 5">
    <name type="scientific">Adhaeribacter arboris</name>
    <dbReference type="NCBI Taxonomy" id="2072846"/>
    <lineage>
        <taxon>Bacteria</taxon>
        <taxon>Pseudomonadati</taxon>
        <taxon>Bacteroidota</taxon>
        <taxon>Cytophagia</taxon>
        <taxon>Cytophagales</taxon>
        <taxon>Hymenobacteraceae</taxon>
        <taxon>Adhaeribacter</taxon>
    </lineage>
</organism>
<comment type="caution">
    <text evidence="4">The sequence shown here is derived from an EMBL/GenBank/DDBJ whole genome shotgun (WGS) entry which is preliminary data.</text>
</comment>
<evidence type="ECO:0008006" key="6">
    <source>
        <dbReference type="Google" id="ProtNLM"/>
    </source>
</evidence>
<feature type="domain" description="Transposase DDE" evidence="3">
    <location>
        <begin position="353"/>
        <end position="474"/>
    </location>
</feature>
<evidence type="ECO:0000256" key="1">
    <source>
        <dbReference type="SAM" id="MobiDB-lite"/>
    </source>
</evidence>
<feature type="region of interest" description="Disordered" evidence="1">
    <location>
        <begin position="202"/>
        <end position="222"/>
    </location>
</feature>
<dbReference type="InterPro" id="IPR047629">
    <property type="entry name" value="IS1182_transpos"/>
</dbReference>
<evidence type="ECO:0000313" key="4">
    <source>
        <dbReference type="EMBL" id="PSR52015.1"/>
    </source>
</evidence>
<sequence>MQGKKVFAEEKVLLFSLSAHVPEHNFYRRLKQEVDLDFLYELTQPYFGRCGQQSIDPVVFFKLCLVGYLENIVSDRQLIEHCSLRLDLLYFLDYHLDEPLPWHSPVSRARQLYPEALFESLFDKVFRLCVEKGMVVGRRQAIDSAPVKANASMDSLLLKQPAGSAKMYVNQITIENSSAAEESNRNKNSKPEQFISAPEHQLRKLKKHQDQLKESPKGLGGNYEKARLVSNKTHYSPTDGDARISVKPGKARKLNYHCSLAVDTAKGVISHVQADLADGRDSQYLPAITLKLQRRLLDNELLLQELLADSGYSNGSNYSFLEQRKIIGWIPVFGQYKPEIEGFPYNQQQDQFTCPAGKILSFKTVDTNAEGGLLKIYRATYQDCKQCPLKSSCVPKSPCRQITRTAYDPEYRRAQARQQSRKGKRMKRLRQSTVEPVFGSLIHYYGLRQIGVRGKAGAHKVMLLAATAFNLKKYMKFKPVKVVSQALALVKEQQNVFASYFIAFTTLFTTRKVLPGWQ</sequence>
<proteinExistence type="predicted"/>
<evidence type="ECO:0000259" key="2">
    <source>
        <dbReference type="Pfam" id="PF05598"/>
    </source>
</evidence>
<protein>
    <recommendedName>
        <fullName evidence="6">IS1182 family transposase</fullName>
    </recommendedName>
</protein>
<name>A0A2T2Y926_9BACT</name>
<dbReference type="InterPro" id="IPR025668">
    <property type="entry name" value="Tnp_DDE_dom"/>
</dbReference>
<dbReference type="Pfam" id="PF13751">
    <property type="entry name" value="DDE_Tnp_1_6"/>
    <property type="match status" value="1"/>
</dbReference>
<evidence type="ECO:0000259" key="3">
    <source>
        <dbReference type="Pfam" id="PF13751"/>
    </source>
</evidence>
<dbReference type="NCBIfam" id="NF033551">
    <property type="entry name" value="transpos_IS1182"/>
    <property type="match status" value="1"/>
</dbReference>